<evidence type="ECO:0000256" key="2">
    <source>
        <dbReference type="ARBA" id="ARBA00006873"/>
    </source>
</evidence>
<evidence type="ECO:0000256" key="8">
    <source>
        <dbReference type="ARBA" id="ARBA00023002"/>
    </source>
</evidence>
<feature type="binding site" evidence="14">
    <location>
        <position position="314"/>
    </location>
    <ligand>
        <name>Ca(2+)</name>
        <dbReference type="ChEBI" id="CHEBI:29108"/>
        <label>2</label>
    </ligand>
</feature>
<comment type="catalytic activity">
    <reaction evidence="1 17">
        <text>2 a phenolic donor + H2O2 = 2 a phenolic radical donor + 2 H2O</text>
        <dbReference type="Rhea" id="RHEA:56136"/>
        <dbReference type="ChEBI" id="CHEBI:15377"/>
        <dbReference type="ChEBI" id="CHEBI:16240"/>
        <dbReference type="ChEBI" id="CHEBI:139520"/>
        <dbReference type="ChEBI" id="CHEBI:139521"/>
        <dbReference type="EC" id="1.11.1.7"/>
    </reaction>
</comment>
<keyword evidence="10 16" id="KW-1015">Disulfide bond</keyword>
<protein>
    <recommendedName>
        <fullName evidence="3 17">Peroxidase</fullName>
        <ecNumber evidence="3 17">1.11.1.7</ecNumber>
    </recommendedName>
</protein>
<evidence type="ECO:0000256" key="1">
    <source>
        <dbReference type="ARBA" id="ARBA00000189"/>
    </source>
</evidence>
<keyword evidence="18" id="KW-1133">Transmembrane helix</keyword>
<dbReference type="GO" id="GO:0020037">
    <property type="term" value="F:heme binding"/>
    <property type="evidence" value="ECO:0007669"/>
    <property type="project" value="UniProtKB-UniRule"/>
</dbReference>
<keyword evidence="17" id="KW-0964">Secreted</keyword>
<organism evidence="20 21">
    <name type="scientific">Fraxinus pennsylvanica</name>
    <dbReference type="NCBI Taxonomy" id="56036"/>
    <lineage>
        <taxon>Eukaryota</taxon>
        <taxon>Viridiplantae</taxon>
        <taxon>Streptophyta</taxon>
        <taxon>Embryophyta</taxon>
        <taxon>Tracheophyta</taxon>
        <taxon>Spermatophyta</taxon>
        <taxon>Magnoliopsida</taxon>
        <taxon>eudicotyledons</taxon>
        <taxon>Gunneridae</taxon>
        <taxon>Pentapetalae</taxon>
        <taxon>asterids</taxon>
        <taxon>lamiids</taxon>
        <taxon>Lamiales</taxon>
        <taxon>Oleaceae</taxon>
        <taxon>Oleeae</taxon>
        <taxon>Fraxinus</taxon>
    </lineage>
</organism>
<feature type="binding site" evidence="14">
    <location>
        <position position="145"/>
    </location>
    <ligand>
        <name>Ca(2+)</name>
        <dbReference type="ChEBI" id="CHEBI:29108"/>
        <label>1</label>
    </ligand>
</feature>
<evidence type="ECO:0000256" key="6">
    <source>
        <dbReference type="ARBA" id="ARBA00022723"/>
    </source>
</evidence>
<dbReference type="Gene3D" id="1.10.520.10">
    <property type="match status" value="1"/>
</dbReference>
<feature type="binding site" evidence="14">
    <location>
        <position position="160"/>
    </location>
    <ligand>
        <name>Ca(2+)</name>
        <dbReference type="ChEBI" id="CHEBI:29108"/>
        <label>1</label>
    </ligand>
</feature>
<evidence type="ECO:0000259" key="19">
    <source>
        <dbReference type="PROSITE" id="PS50873"/>
    </source>
</evidence>
<feature type="active site" description="Proton acceptor" evidence="12">
    <location>
        <position position="137"/>
    </location>
</feature>
<evidence type="ECO:0000313" key="21">
    <source>
        <dbReference type="Proteomes" id="UP000834106"/>
    </source>
</evidence>
<feature type="disulfide bond" evidence="16">
    <location>
        <begin position="139"/>
        <end position="144"/>
    </location>
</feature>
<feature type="disulfide bond" evidence="16">
    <location>
        <begin position="193"/>
        <end position="387"/>
    </location>
</feature>
<keyword evidence="8 17" id="KW-0560">Oxidoreductase</keyword>
<dbReference type="Proteomes" id="UP000834106">
    <property type="component" value="Chromosome 2"/>
</dbReference>
<feature type="site" description="Transition state stabilizer" evidence="15">
    <location>
        <position position="133"/>
    </location>
</feature>
<dbReference type="Gene3D" id="1.10.420.10">
    <property type="entry name" value="Peroxidase, domain 2"/>
    <property type="match status" value="1"/>
</dbReference>
<dbReference type="GO" id="GO:0042744">
    <property type="term" value="P:hydrogen peroxide catabolic process"/>
    <property type="evidence" value="ECO:0007669"/>
    <property type="project" value="UniProtKB-KW"/>
</dbReference>
<evidence type="ECO:0000256" key="7">
    <source>
        <dbReference type="ARBA" id="ARBA00022837"/>
    </source>
</evidence>
<dbReference type="InterPro" id="IPR000823">
    <property type="entry name" value="Peroxidase_pln"/>
</dbReference>
<keyword evidence="21" id="KW-1185">Reference proteome</keyword>
<feature type="binding site" evidence="14">
    <location>
        <position position="319"/>
    </location>
    <ligand>
        <name>Ca(2+)</name>
        <dbReference type="ChEBI" id="CHEBI:29108"/>
        <label>2</label>
    </ligand>
</feature>
<feature type="binding site" evidence="14">
    <location>
        <position position="141"/>
    </location>
    <ligand>
        <name>Ca(2+)</name>
        <dbReference type="ChEBI" id="CHEBI:29108"/>
        <label>1</label>
    </ligand>
</feature>
<feature type="transmembrane region" description="Helical" evidence="18">
    <location>
        <begin position="7"/>
        <end position="30"/>
    </location>
</feature>
<evidence type="ECO:0000256" key="15">
    <source>
        <dbReference type="PIRSR" id="PIRSR600823-4"/>
    </source>
</evidence>
<reference evidence="20" key="1">
    <citation type="submission" date="2023-05" db="EMBL/GenBank/DDBJ databases">
        <authorList>
            <person name="Huff M."/>
        </authorList>
    </citation>
    <scope>NUCLEOTIDE SEQUENCE</scope>
</reference>
<evidence type="ECO:0000256" key="17">
    <source>
        <dbReference type="RuleBase" id="RU362060"/>
    </source>
</evidence>
<keyword evidence="7 14" id="KW-0106">Calcium</keyword>
<feature type="binding site" evidence="14">
    <location>
        <position position="138"/>
    </location>
    <ligand>
        <name>Ca(2+)</name>
        <dbReference type="ChEBI" id="CHEBI:29108"/>
        <label>1</label>
    </ligand>
</feature>
<evidence type="ECO:0000256" key="13">
    <source>
        <dbReference type="PIRSR" id="PIRSR600823-2"/>
    </source>
</evidence>
<dbReference type="PANTHER" id="PTHR31517:SF84">
    <property type="entry name" value="PEROXIDASE"/>
    <property type="match status" value="1"/>
</dbReference>
<dbReference type="PROSITE" id="PS00436">
    <property type="entry name" value="PEROXIDASE_2"/>
    <property type="match status" value="1"/>
</dbReference>
<comment type="cofactor">
    <cofactor evidence="14 17">
        <name>Ca(2+)</name>
        <dbReference type="ChEBI" id="CHEBI:29108"/>
    </cofactor>
    <text evidence="14 17">Binds 2 calcium ions per subunit.</text>
</comment>
<evidence type="ECO:0000256" key="14">
    <source>
        <dbReference type="PIRSR" id="PIRSR600823-3"/>
    </source>
</evidence>
<gene>
    <name evidence="20" type="ORF">FPE_LOCUS3730</name>
</gene>
<dbReference type="EMBL" id="OU503037">
    <property type="protein sequence ID" value="CAI9756300.1"/>
    <property type="molecule type" value="Genomic_DNA"/>
</dbReference>
<evidence type="ECO:0000313" key="20">
    <source>
        <dbReference type="EMBL" id="CAI9756300.1"/>
    </source>
</evidence>
<evidence type="ECO:0000256" key="9">
    <source>
        <dbReference type="ARBA" id="ARBA00023004"/>
    </source>
</evidence>
<keyword evidence="4 17" id="KW-0575">Peroxidase</keyword>
<evidence type="ECO:0000256" key="12">
    <source>
        <dbReference type="PIRSR" id="PIRSR600823-1"/>
    </source>
</evidence>
<dbReference type="CDD" id="cd00693">
    <property type="entry name" value="secretory_peroxidase"/>
    <property type="match status" value="1"/>
</dbReference>
<dbReference type="SUPFAM" id="SSF48113">
    <property type="entry name" value="Heme-dependent peroxidases"/>
    <property type="match status" value="1"/>
</dbReference>
<feature type="disulfide bond" evidence="16">
    <location>
        <begin position="106"/>
        <end position="187"/>
    </location>
</feature>
<dbReference type="Pfam" id="PF00141">
    <property type="entry name" value="peroxidase"/>
    <property type="match status" value="1"/>
</dbReference>
<dbReference type="InterPro" id="IPR010255">
    <property type="entry name" value="Haem_peroxidase_sf"/>
</dbReference>
<proteinExistence type="inferred from homology"/>
<comment type="similarity">
    <text evidence="17">Belongs to the peroxidase family. Classical plant (class III) peroxidase subfamily.</text>
</comment>
<evidence type="ECO:0000256" key="10">
    <source>
        <dbReference type="ARBA" id="ARBA00023157"/>
    </source>
</evidence>
<evidence type="ECO:0000256" key="11">
    <source>
        <dbReference type="ARBA" id="ARBA00023180"/>
    </source>
</evidence>
<dbReference type="FunFam" id="1.10.420.10:FF:000001">
    <property type="entry name" value="Peroxidase"/>
    <property type="match status" value="1"/>
</dbReference>
<dbReference type="InterPro" id="IPR033905">
    <property type="entry name" value="Secretory_peroxidase"/>
</dbReference>
<dbReference type="GO" id="GO:0046872">
    <property type="term" value="F:metal ion binding"/>
    <property type="evidence" value="ECO:0007669"/>
    <property type="project" value="UniProtKB-UniRule"/>
</dbReference>
<evidence type="ECO:0000256" key="16">
    <source>
        <dbReference type="PIRSR" id="PIRSR600823-5"/>
    </source>
</evidence>
<feature type="disulfide bond" evidence="16">
    <location>
        <begin position="272"/>
        <end position="300"/>
    </location>
</feature>
<feature type="binding site" evidence="14">
    <location>
        <position position="147"/>
    </location>
    <ligand>
        <name>Ca(2+)</name>
        <dbReference type="ChEBI" id="CHEBI:29108"/>
        <label>1</label>
    </ligand>
</feature>
<comment type="function">
    <text evidence="17">Removal of H(2)O(2), oxidation of toxic reductants, biosynthesis and degradation of lignin, suberization, auxin catabolism, response to environmental stresses such as wounding, pathogen attack and oxidative stress.</text>
</comment>
<dbReference type="AlphaFoldDB" id="A0AAD1YUQ6"/>
<evidence type="ECO:0000256" key="5">
    <source>
        <dbReference type="ARBA" id="ARBA00022617"/>
    </source>
</evidence>
<feature type="binding site" evidence="14">
    <location>
        <position position="143"/>
    </location>
    <ligand>
        <name>Ca(2+)</name>
        <dbReference type="ChEBI" id="CHEBI:29108"/>
        <label>1</label>
    </ligand>
</feature>
<keyword evidence="11" id="KW-0325">Glycoprotein</keyword>
<evidence type="ECO:0000256" key="18">
    <source>
        <dbReference type="SAM" id="Phobius"/>
    </source>
</evidence>
<dbReference type="GO" id="GO:0140825">
    <property type="term" value="F:lactoperoxidase activity"/>
    <property type="evidence" value="ECO:0007669"/>
    <property type="project" value="UniProtKB-EC"/>
</dbReference>
<feature type="binding site" evidence="14">
    <location>
        <position position="311"/>
    </location>
    <ligand>
        <name>Ca(2+)</name>
        <dbReference type="ChEBI" id="CHEBI:29108"/>
        <label>2</label>
    </ligand>
</feature>
<keyword evidence="5 17" id="KW-0349">Heme</keyword>
<keyword evidence="18" id="KW-0472">Membrane</keyword>
<dbReference type="InterPro" id="IPR019793">
    <property type="entry name" value="Peroxidases_heam-ligand_BS"/>
</dbReference>
<comment type="subcellular location">
    <subcellularLocation>
        <location evidence="17">Secreted</location>
    </subcellularLocation>
</comment>
<keyword evidence="6 14" id="KW-0479">Metal-binding</keyword>
<dbReference type="FunFam" id="1.10.520.10:FF:000009">
    <property type="entry name" value="Peroxidase"/>
    <property type="match status" value="1"/>
</dbReference>
<dbReference type="PROSITE" id="PS00435">
    <property type="entry name" value="PEROXIDASE_1"/>
    <property type="match status" value="1"/>
</dbReference>
<dbReference type="EC" id="1.11.1.7" evidence="3 17"/>
<dbReference type="GO" id="GO:0006979">
    <property type="term" value="P:response to oxidative stress"/>
    <property type="evidence" value="ECO:0007669"/>
    <property type="project" value="UniProtKB-UniRule"/>
</dbReference>
<dbReference type="PANTHER" id="PTHR31517">
    <property type="match status" value="1"/>
</dbReference>
<dbReference type="PRINTS" id="PR00458">
    <property type="entry name" value="PEROXIDASE"/>
</dbReference>
<dbReference type="PROSITE" id="PS50873">
    <property type="entry name" value="PEROXIDASE_4"/>
    <property type="match status" value="1"/>
</dbReference>
<dbReference type="InterPro" id="IPR019794">
    <property type="entry name" value="Peroxidases_AS"/>
</dbReference>
<keyword evidence="9 14" id="KW-0408">Iron</keyword>
<dbReference type="PRINTS" id="PR00461">
    <property type="entry name" value="PLPEROXIDASE"/>
</dbReference>
<evidence type="ECO:0000256" key="3">
    <source>
        <dbReference type="ARBA" id="ARBA00012313"/>
    </source>
</evidence>
<name>A0AAD1YUQ6_9LAMI</name>
<keyword evidence="18" id="KW-0812">Transmembrane</keyword>
<sequence>MASRGSIYLSIIFFFLAILPLLASAFPGFFQGKNSDSPFQNDGVKTLFGTPIFRGEGENREASLPSNYAGEPKKPFEYESGAKKAETGIEGTTKGGLREGFYKRTCPRAELIVNDVMNKAFQNDSGLAAAILRLFFHDCFVTGCDASILLDETPSGEGVEKASGANGMFVRGFEAIDLIKRKLEYECPGVVSCADILAFANRESLVFSGLPSYNVAAGRRDSLASLAKNVENNVPLPDQTTQQLTALFNRKGLTVEEMIVLTGAHSIGIAHCANIIDRFWDQQKRKDIEPGYHGAVGFSCGNNPKQIFPFDTVTEYKMDSHFYKQLLNKRALIESDQNMARDPLAANIMKTLADDQEGWFGKFIKTIIKLGEIEVLTGDQGEIREQCRAFNQKTRGIFG</sequence>
<dbReference type="GO" id="GO:0005576">
    <property type="term" value="C:extracellular region"/>
    <property type="evidence" value="ECO:0007669"/>
    <property type="project" value="UniProtKB-SubCell"/>
</dbReference>
<feature type="binding site" evidence="13">
    <location>
        <position position="235"/>
    </location>
    <ligand>
        <name>substrate</name>
    </ligand>
</feature>
<dbReference type="InterPro" id="IPR002016">
    <property type="entry name" value="Haem_peroxidase"/>
</dbReference>
<keyword evidence="17" id="KW-0376">Hydrogen peroxide</keyword>
<comment type="cofactor">
    <cofactor evidence="14 17">
        <name>heme b</name>
        <dbReference type="ChEBI" id="CHEBI:60344"/>
    </cofactor>
    <text evidence="14 17">Binds 1 heme b (iron(II)-protoporphyrin IX) group per subunit.</text>
</comment>
<evidence type="ECO:0000256" key="4">
    <source>
        <dbReference type="ARBA" id="ARBA00022559"/>
    </source>
</evidence>
<feature type="binding site" description="axial binding residue" evidence="14">
    <location>
        <position position="265"/>
    </location>
    <ligand>
        <name>heme b</name>
        <dbReference type="ChEBI" id="CHEBI:60344"/>
    </ligand>
    <ligandPart>
        <name>Fe</name>
        <dbReference type="ChEBI" id="CHEBI:18248"/>
    </ligandPart>
</feature>
<comment type="similarity">
    <text evidence="2">Belongs to the peroxidase family. Ascorbate peroxidase subfamily.</text>
</comment>
<accession>A0AAD1YUQ6</accession>
<feature type="domain" description="Plant heme peroxidase family profile" evidence="19">
    <location>
        <begin position="96"/>
        <end position="391"/>
    </location>
</feature>